<evidence type="ECO:0000256" key="1">
    <source>
        <dbReference type="SAM" id="Phobius"/>
    </source>
</evidence>
<keyword evidence="1" id="KW-0812">Transmembrane</keyword>
<feature type="transmembrane region" description="Helical" evidence="1">
    <location>
        <begin position="47"/>
        <end position="66"/>
    </location>
</feature>
<feature type="transmembrane region" description="Helical" evidence="1">
    <location>
        <begin position="16"/>
        <end position="35"/>
    </location>
</feature>
<feature type="transmembrane region" description="Helical" evidence="1">
    <location>
        <begin position="105"/>
        <end position="122"/>
    </location>
</feature>
<dbReference type="Proteomes" id="UP000239917">
    <property type="component" value="Unassembled WGS sequence"/>
</dbReference>
<gene>
    <name evidence="2" type="ORF">KEHDKFFH_00345</name>
</gene>
<protein>
    <submittedName>
        <fullName evidence="2">Succinyl-CoA synthetase subunit beta</fullName>
    </submittedName>
</protein>
<name>A0A2S5ZF08_9GAMM</name>
<keyword evidence="3" id="KW-1185">Reference proteome</keyword>
<dbReference type="EMBL" id="PSSX01000001">
    <property type="protein sequence ID" value="PPI85804.1"/>
    <property type="molecule type" value="Genomic_DNA"/>
</dbReference>
<dbReference type="Gene3D" id="2.60.120.430">
    <property type="entry name" value="Galactose-binding lectin"/>
    <property type="match status" value="1"/>
</dbReference>
<keyword evidence="1" id="KW-1133">Transmembrane helix</keyword>
<accession>A0A2S5ZF08</accession>
<keyword evidence="1" id="KW-0472">Membrane</keyword>
<proteinExistence type="predicted"/>
<feature type="transmembrane region" description="Helical" evidence="1">
    <location>
        <begin position="134"/>
        <end position="155"/>
    </location>
</feature>
<dbReference type="OrthoDB" id="9760450at2"/>
<feature type="transmembrane region" description="Helical" evidence="1">
    <location>
        <begin position="72"/>
        <end position="93"/>
    </location>
</feature>
<dbReference type="AlphaFoldDB" id="A0A2S5ZF08"/>
<comment type="caution">
    <text evidence="2">The sequence shown here is derived from an EMBL/GenBank/DDBJ whole genome shotgun (WGS) entry which is preliminary data.</text>
</comment>
<evidence type="ECO:0000313" key="2">
    <source>
        <dbReference type="EMBL" id="PPI85804.1"/>
    </source>
</evidence>
<evidence type="ECO:0000313" key="3">
    <source>
        <dbReference type="Proteomes" id="UP000239917"/>
    </source>
</evidence>
<organism evidence="2 3">
    <name type="scientific">Marinobacter maroccanus</name>
    <dbReference type="NCBI Taxonomy" id="2055143"/>
    <lineage>
        <taxon>Bacteria</taxon>
        <taxon>Pseudomonadati</taxon>
        <taxon>Pseudomonadota</taxon>
        <taxon>Gammaproteobacteria</taxon>
        <taxon>Pseudomonadales</taxon>
        <taxon>Marinobacteraceae</taxon>
        <taxon>Marinobacter</taxon>
    </lineage>
</organism>
<sequence length="316" mass="35175">MIPGFIPGMPITGRQLPWLAGAASLLIAPFLFVGGPDWASGPLLKSAWNLGHILLFALLTLAVRPWRWLSGWRLWLVVTAALLAVGIGIELIQGDHNRDMDGRDLLRNLIGGWLIIAWRSAILSRPQTSVRQLLVAATATLLLCFELGTTGMVAARQWQVHHQLPLLYDFSHQNPEPFWTGSPAVSADHAVNHPHSLKIDLGTDTYSGVSLNNLPADWRGFERLTITLFNPSTETLALTLRINDVVHDRSNHAYNDRFNTRLTLGPGFNTFTQNLTAIENAPDGRTMDMSQIRRMGLFAVRLPEPRTVYLSDLRLD</sequence>
<reference evidence="2 3" key="1">
    <citation type="submission" date="2018-01" db="EMBL/GenBank/DDBJ databases">
        <title>Complete genome sequences of the type strains of Marinobacter flavimaris and Marinobacter maroccanus.</title>
        <authorList>
            <person name="Palau M."/>
            <person name="Boujida N."/>
            <person name="Manresa A."/>
            <person name="Minana-Galbis D."/>
        </authorList>
    </citation>
    <scope>NUCLEOTIDE SEQUENCE [LARGE SCALE GENOMIC DNA]</scope>
    <source>
        <strain evidence="2 3">N4</strain>
    </source>
</reference>